<comment type="caution">
    <text evidence="4">The sequence shown here is derived from an EMBL/GenBank/DDBJ whole genome shotgun (WGS) entry which is preliminary data.</text>
</comment>
<dbReference type="InterPro" id="IPR028087">
    <property type="entry name" value="Tad_N"/>
</dbReference>
<name>A0A7Z0GKJ4_9MICC</name>
<dbReference type="RefSeq" id="WP_179541134.1">
    <property type="nucleotide sequence ID" value="NZ_BAAALL010000002.1"/>
</dbReference>
<reference evidence="4 5" key="1">
    <citation type="submission" date="2020-07" db="EMBL/GenBank/DDBJ databases">
        <title>Sequencing the genomes of 1000 actinobacteria strains.</title>
        <authorList>
            <person name="Klenk H.-P."/>
        </authorList>
    </citation>
    <scope>NUCLEOTIDE SEQUENCE [LARGE SCALE GENOMIC DNA]</scope>
    <source>
        <strain evidence="4 5">DSM 15475</strain>
    </source>
</reference>
<keyword evidence="2" id="KW-0472">Membrane</keyword>
<sequence length="134" mass="13359">MSGAPFREERGSGTVLVLAMIAALVMLIGVVHVLGTAAVAAAQAARGADLAALAGADAARGLTPGDPCTVAEAVAERNVTRLDSCQVTGRDGTEVFVSVSVGVPVLPASLSGEHRGPWEAARTARAGPPSTAEM</sequence>
<evidence type="ECO:0000259" key="3">
    <source>
        <dbReference type="Pfam" id="PF13400"/>
    </source>
</evidence>
<keyword evidence="5" id="KW-1185">Reference proteome</keyword>
<feature type="transmembrane region" description="Helical" evidence="2">
    <location>
        <begin position="15"/>
        <end position="40"/>
    </location>
</feature>
<dbReference type="Proteomes" id="UP000535437">
    <property type="component" value="Unassembled WGS sequence"/>
</dbReference>
<protein>
    <submittedName>
        <fullName evidence="4">Secretion/DNA translocation related TadE-like protein</fullName>
    </submittedName>
</protein>
<dbReference type="InterPro" id="IPR021202">
    <property type="entry name" value="Rv3654c-like"/>
</dbReference>
<dbReference type="EMBL" id="JACCFY010000001">
    <property type="protein sequence ID" value="NYJ77685.1"/>
    <property type="molecule type" value="Genomic_DNA"/>
</dbReference>
<dbReference type="Pfam" id="PF13400">
    <property type="entry name" value="Tad"/>
    <property type="match status" value="1"/>
</dbReference>
<evidence type="ECO:0000256" key="1">
    <source>
        <dbReference type="SAM" id="MobiDB-lite"/>
    </source>
</evidence>
<gene>
    <name evidence="4" type="ORF">HNR09_001096</name>
</gene>
<dbReference type="AlphaFoldDB" id="A0A7Z0GKJ4"/>
<dbReference type="NCBIfam" id="TIGR03816">
    <property type="entry name" value="tadE_like_DECH"/>
    <property type="match status" value="1"/>
</dbReference>
<evidence type="ECO:0000256" key="2">
    <source>
        <dbReference type="SAM" id="Phobius"/>
    </source>
</evidence>
<evidence type="ECO:0000313" key="4">
    <source>
        <dbReference type="EMBL" id="NYJ77685.1"/>
    </source>
</evidence>
<keyword evidence="2" id="KW-1133">Transmembrane helix</keyword>
<evidence type="ECO:0000313" key="5">
    <source>
        <dbReference type="Proteomes" id="UP000535437"/>
    </source>
</evidence>
<accession>A0A7Z0GKJ4</accession>
<keyword evidence="2" id="KW-0812">Transmembrane</keyword>
<organism evidence="4 5">
    <name type="scientific">Nesterenkonia xinjiangensis</name>
    <dbReference type="NCBI Taxonomy" id="225327"/>
    <lineage>
        <taxon>Bacteria</taxon>
        <taxon>Bacillati</taxon>
        <taxon>Actinomycetota</taxon>
        <taxon>Actinomycetes</taxon>
        <taxon>Micrococcales</taxon>
        <taxon>Micrococcaceae</taxon>
        <taxon>Nesterenkonia</taxon>
    </lineage>
</organism>
<proteinExistence type="predicted"/>
<feature type="domain" description="Putative Flp pilus-assembly TadG-like N-terminal" evidence="3">
    <location>
        <begin position="11"/>
        <end position="58"/>
    </location>
</feature>
<feature type="region of interest" description="Disordered" evidence="1">
    <location>
        <begin position="113"/>
        <end position="134"/>
    </location>
</feature>